<evidence type="ECO:0000313" key="2">
    <source>
        <dbReference type="EMBL" id="GIE68175.1"/>
    </source>
</evidence>
<protein>
    <submittedName>
        <fullName evidence="2">Uncharacterized protein</fullName>
    </submittedName>
</protein>
<comment type="caution">
    <text evidence="2">The sequence shown here is derived from an EMBL/GenBank/DDBJ whole genome shotgun (WGS) entry which is preliminary data.</text>
</comment>
<accession>A0ABQ4BC65</accession>
<dbReference type="Proteomes" id="UP000624709">
    <property type="component" value="Unassembled WGS sequence"/>
</dbReference>
<keyword evidence="3" id="KW-1185">Reference proteome</keyword>
<sequence>MGPGMRQEPGRDLDRGSGRYRAVVAEQHPGAGRPVHDLPLRSAGAPEPAVHLRRCRAGTGRARDRLPFRTSGPSGRCGSFREADRDFRNLRPYGRALSVEAWLGDGEQDRRPVRWDG</sequence>
<evidence type="ECO:0000256" key="1">
    <source>
        <dbReference type="SAM" id="MobiDB-lite"/>
    </source>
</evidence>
<proteinExistence type="predicted"/>
<dbReference type="EMBL" id="BOMS01000057">
    <property type="protein sequence ID" value="GIE68175.1"/>
    <property type="molecule type" value="Genomic_DNA"/>
</dbReference>
<evidence type="ECO:0000313" key="3">
    <source>
        <dbReference type="Proteomes" id="UP000624709"/>
    </source>
</evidence>
<gene>
    <name evidence="2" type="ORF">Apa02nite_042830</name>
</gene>
<reference evidence="2 3" key="1">
    <citation type="submission" date="2021-01" db="EMBL/GenBank/DDBJ databases">
        <title>Whole genome shotgun sequence of Actinoplanes palleronii NBRC 14916.</title>
        <authorList>
            <person name="Komaki H."/>
            <person name="Tamura T."/>
        </authorList>
    </citation>
    <scope>NUCLEOTIDE SEQUENCE [LARGE SCALE GENOMIC DNA]</scope>
    <source>
        <strain evidence="2 3">NBRC 14916</strain>
    </source>
</reference>
<organism evidence="2 3">
    <name type="scientific">Actinoplanes palleronii</name>
    <dbReference type="NCBI Taxonomy" id="113570"/>
    <lineage>
        <taxon>Bacteria</taxon>
        <taxon>Bacillati</taxon>
        <taxon>Actinomycetota</taxon>
        <taxon>Actinomycetes</taxon>
        <taxon>Micromonosporales</taxon>
        <taxon>Micromonosporaceae</taxon>
        <taxon>Actinoplanes</taxon>
    </lineage>
</organism>
<feature type="region of interest" description="Disordered" evidence="1">
    <location>
        <begin position="27"/>
        <end position="49"/>
    </location>
</feature>
<name>A0ABQ4BC65_9ACTN</name>